<accession>A0ABN3TGW4</accession>
<dbReference type="Proteomes" id="UP001501666">
    <property type="component" value="Unassembled WGS sequence"/>
</dbReference>
<proteinExistence type="predicted"/>
<gene>
    <name evidence="1" type="ORF">GCM10010412_100760</name>
</gene>
<name>A0ABN3TGW4_9ACTN</name>
<dbReference type="EMBL" id="BAAATE010000084">
    <property type="protein sequence ID" value="GAA2702615.1"/>
    <property type="molecule type" value="Genomic_DNA"/>
</dbReference>
<sequence>MFVHRWAHDQRDGLAPGLEVMIEREANTPHGLSIDAVREFEPLPTEV</sequence>
<evidence type="ECO:0000313" key="2">
    <source>
        <dbReference type="Proteomes" id="UP001501666"/>
    </source>
</evidence>
<protein>
    <submittedName>
        <fullName evidence="1">Uncharacterized protein</fullName>
    </submittedName>
</protein>
<comment type="caution">
    <text evidence="1">The sequence shown here is derived from an EMBL/GenBank/DDBJ whole genome shotgun (WGS) entry which is preliminary data.</text>
</comment>
<organism evidence="1 2">
    <name type="scientific">Nonomuraea recticatena</name>
    <dbReference type="NCBI Taxonomy" id="46178"/>
    <lineage>
        <taxon>Bacteria</taxon>
        <taxon>Bacillati</taxon>
        <taxon>Actinomycetota</taxon>
        <taxon>Actinomycetes</taxon>
        <taxon>Streptosporangiales</taxon>
        <taxon>Streptosporangiaceae</taxon>
        <taxon>Nonomuraea</taxon>
    </lineage>
</organism>
<evidence type="ECO:0000313" key="1">
    <source>
        <dbReference type="EMBL" id="GAA2702615.1"/>
    </source>
</evidence>
<dbReference type="RefSeq" id="WP_346158291.1">
    <property type="nucleotide sequence ID" value="NZ_BAAATE010000084.1"/>
</dbReference>
<keyword evidence="2" id="KW-1185">Reference proteome</keyword>
<reference evidence="1 2" key="1">
    <citation type="journal article" date="2019" name="Int. J. Syst. Evol. Microbiol.">
        <title>The Global Catalogue of Microorganisms (GCM) 10K type strain sequencing project: providing services to taxonomists for standard genome sequencing and annotation.</title>
        <authorList>
            <consortium name="The Broad Institute Genomics Platform"/>
            <consortium name="The Broad Institute Genome Sequencing Center for Infectious Disease"/>
            <person name="Wu L."/>
            <person name="Ma J."/>
        </authorList>
    </citation>
    <scope>NUCLEOTIDE SEQUENCE [LARGE SCALE GENOMIC DNA]</scope>
    <source>
        <strain evidence="1 2">JCM 6835</strain>
    </source>
</reference>